<dbReference type="AlphaFoldDB" id="A0A2L0X9H8"/>
<keyword evidence="1" id="KW-0808">Transferase</keyword>
<dbReference type="InterPro" id="IPR036873">
    <property type="entry name" value="Rhodanese-like_dom_sf"/>
</dbReference>
<evidence type="ECO:0000313" key="1">
    <source>
        <dbReference type="EMBL" id="QBP10820.1"/>
    </source>
</evidence>
<dbReference type="SMART" id="SM00450">
    <property type="entry name" value="RHOD"/>
    <property type="match status" value="1"/>
</dbReference>
<gene>
    <name evidence="1" type="ORF">DDF84_014185</name>
</gene>
<accession>A0A2L0X9H8</accession>
<dbReference type="SUPFAM" id="SSF52821">
    <property type="entry name" value="Rhodanese/Cell cycle control phosphatase"/>
    <property type="match status" value="1"/>
</dbReference>
<dbReference type="OrthoDB" id="9811849at2"/>
<protein>
    <submittedName>
        <fullName evidence="1">Sulfurtransferase</fullName>
    </submittedName>
</protein>
<dbReference type="GO" id="GO:0016740">
    <property type="term" value="F:transferase activity"/>
    <property type="evidence" value="ECO:0007669"/>
    <property type="project" value="UniProtKB-KW"/>
</dbReference>
<proteinExistence type="predicted"/>
<organism evidence="1 2">
    <name type="scientific">Cupriavidus metallidurans</name>
    <dbReference type="NCBI Taxonomy" id="119219"/>
    <lineage>
        <taxon>Bacteria</taxon>
        <taxon>Pseudomonadati</taxon>
        <taxon>Pseudomonadota</taxon>
        <taxon>Betaproteobacteria</taxon>
        <taxon>Burkholderiales</taxon>
        <taxon>Burkholderiaceae</taxon>
        <taxon>Cupriavidus</taxon>
    </lineage>
</organism>
<name>A0A2L0X9H8_9BURK</name>
<dbReference type="PANTHER" id="PTHR43031">
    <property type="entry name" value="FAD-DEPENDENT OXIDOREDUCTASE"/>
    <property type="match status" value="1"/>
</dbReference>
<dbReference type="InterPro" id="IPR050229">
    <property type="entry name" value="GlpE_sulfurtransferase"/>
</dbReference>
<reference evidence="1 2" key="1">
    <citation type="submission" date="2019-03" db="EMBL/GenBank/DDBJ databases">
        <title>Comparative insights into the high quality Complete genome sequence of highly metal resistant Cupriavidus metallidurans strain BS1 isolated from a gold-copper mine.</title>
        <authorList>
            <person name="Mazhar H.S."/>
            <person name="Rensing C."/>
        </authorList>
    </citation>
    <scope>NUCLEOTIDE SEQUENCE [LARGE SCALE GENOMIC DNA]</scope>
    <source>
        <strain evidence="1 2">BS1</strain>
    </source>
</reference>
<dbReference type="PANTHER" id="PTHR43031:SF17">
    <property type="entry name" value="SULFURTRANSFERASE YTWF-RELATED"/>
    <property type="match status" value="1"/>
</dbReference>
<dbReference type="EMBL" id="CP037900">
    <property type="protein sequence ID" value="QBP10820.1"/>
    <property type="molecule type" value="Genomic_DNA"/>
</dbReference>
<sequence>MQVITAPELAQWLADAGRAKPVLLDVREDIEIRTAAMPGITHIPMGQIPGRLNELDEDAEIVCICHHGARSMQVANFLERQGYAKVYNLTGGIHAWSTQVDPSVPQY</sequence>
<dbReference type="RefSeq" id="WP_017513381.1">
    <property type="nucleotide sequence ID" value="NZ_CP026544.1"/>
</dbReference>
<dbReference type="InterPro" id="IPR001763">
    <property type="entry name" value="Rhodanese-like_dom"/>
</dbReference>
<evidence type="ECO:0000313" key="2">
    <source>
        <dbReference type="Proteomes" id="UP000253772"/>
    </source>
</evidence>
<dbReference type="Proteomes" id="UP000253772">
    <property type="component" value="Chromosome c1"/>
</dbReference>
<dbReference type="Pfam" id="PF00581">
    <property type="entry name" value="Rhodanese"/>
    <property type="match status" value="1"/>
</dbReference>
<dbReference type="Gene3D" id="3.40.250.10">
    <property type="entry name" value="Rhodanese-like domain"/>
    <property type="match status" value="1"/>
</dbReference>
<dbReference type="PROSITE" id="PS50206">
    <property type="entry name" value="RHODANESE_3"/>
    <property type="match status" value="1"/>
</dbReference>